<dbReference type="AlphaFoldDB" id="A0ABD3XZR9"/>
<dbReference type="PANTHER" id="PTHR46337:SF1">
    <property type="entry name" value="RCC1-LIKE G EXCHANGING FACTOR-LIKE PROTEIN"/>
    <property type="match status" value="1"/>
</dbReference>
<proteinExistence type="predicted"/>
<comment type="caution">
    <text evidence="4">The sequence shown here is derived from an EMBL/GenBank/DDBJ whole genome shotgun (WGS) entry which is preliminary data.</text>
</comment>
<reference evidence="4 5" key="1">
    <citation type="submission" date="2024-11" db="EMBL/GenBank/DDBJ databases">
        <title>Chromosome-level genome assembly of the freshwater bivalve Anodonta woodiana.</title>
        <authorList>
            <person name="Chen X."/>
        </authorList>
    </citation>
    <scope>NUCLEOTIDE SEQUENCE [LARGE SCALE GENOMIC DNA]</scope>
    <source>
        <strain evidence="4">MN2024</strain>
        <tissue evidence="4">Gills</tissue>
    </source>
</reference>
<dbReference type="InterPro" id="IPR058923">
    <property type="entry name" value="RCC1-like_dom"/>
</dbReference>
<feature type="domain" description="RCC1-like" evidence="3">
    <location>
        <begin position="75"/>
        <end position="394"/>
    </location>
</feature>
<evidence type="ECO:0000313" key="5">
    <source>
        <dbReference type="Proteomes" id="UP001634394"/>
    </source>
</evidence>
<keyword evidence="5" id="KW-1185">Reference proteome</keyword>
<keyword evidence="1" id="KW-0677">Repeat</keyword>
<dbReference type="Pfam" id="PF25390">
    <property type="entry name" value="WD40_RLD"/>
    <property type="match status" value="1"/>
</dbReference>
<dbReference type="SUPFAM" id="SSF50985">
    <property type="entry name" value="RCC1/BLIP-II"/>
    <property type="match status" value="1"/>
</dbReference>
<gene>
    <name evidence="4" type="ORF">ACJMK2_003753</name>
</gene>
<organism evidence="4 5">
    <name type="scientific">Sinanodonta woodiana</name>
    <name type="common">Chinese pond mussel</name>
    <name type="synonym">Anodonta woodiana</name>
    <dbReference type="NCBI Taxonomy" id="1069815"/>
    <lineage>
        <taxon>Eukaryota</taxon>
        <taxon>Metazoa</taxon>
        <taxon>Spiralia</taxon>
        <taxon>Lophotrochozoa</taxon>
        <taxon>Mollusca</taxon>
        <taxon>Bivalvia</taxon>
        <taxon>Autobranchia</taxon>
        <taxon>Heteroconchia</taxon>
        <taxon>Palaeoheterodonta</taxon>
        <taxon>Unionida</taxon>
        <taxon>Unionoidea</taxon>
        <taxon>Unionidae</taxon>
        <taxon>Unioninae</taxon>
        <taxon>Sinanodonta</taxon>
    </lineage>
</organism>
<dbReference type="PRINTS" id="PR00633">
    <property type="entry name" value="RCCNDNSATION"/>
</dbReference>
<feature type="repeat" description="RCC1" evidence="2">
    <location>
        <begin position="75"/>
        <end position="139"/>
    </location>
</feature>
<dbReference type="Pfam" id="PF00415">
    <property type="entry name" value="RCC1"/>
    <property type="match status" value="1"/>
</dbReference>
<evidence type="ECO:0000256" key="2">
    <source>
        <dbReference type="PROSITE-ProRule" id="PRU00235"/>
    </source>
</evidence>
<feature type="repeat" description="RCC1" evidence="2">
    <location>
        <begin position="263"/>
        <end position="315"/>
    </location>
</feature>
<protein>
    <recommendedName>
        <fullName evidence="3">RCC1-like domain-containing protein</fullName>
    </recommendedName>
</protein>
<sequence>MAAPLSTCIRLTERTYSQQSTQILKNLKHERGALTWSCLVQILRNASYATIRLRKLEQRKNQIFQYAGEDAKGADRLYVWGNATTGALGIKTYLRPKRYGQHEILTQKRPARLRFMDVNKFKVLDVACGYGFTVFAVKSNTGHKLLGCGINSDSQVGFHEEPRNSGRVLEYIIQPAVIDLPQNDPAALRLKQVACGRAHTLILTEKHGVFSLGNNAYGQCGRGIVEGEIFSKKSSVYRIPGLPENITKVVCGQDHSFFLTETGMVYSCGLGADGQTGLGHYKATGIPSQVVGDIRGENIIDIASAADCVLAISDKGDLFGWGNSEYSQLSVVTDATQVHTSRHLPFGKLGKIIKACAGGSICGIVNDQGQVFVWGFGILGKGPQLEMADFPTEIPPTLFGRNELQTDTKVVDIKCGLSYYGALTDRGDLYTWGKNKWGCLGLIYNKDQYFPLKVSLPAESKMVRCGVDHMVVLSQSYC</sequence>
<feature type="repeat" description="RCC1" evidence="2">
    <location>
        <begin position="207"/>
        <end position="262"/>
    </location>
</feature>
<dbReference type="Proteomes" id="UP001634394">
    <property type="component" value="Unassembled WGS sequence"/>
</dbReference>
<name>A0ABD3XZR9_SINWO</name>
<dbReference type="PROSITE" id="PS50012">
    <property type="entry name" value="RCC1_3"/>
    <property type="match status" value="6"/>
</dbReference>
<dbReference type="PANTHER" id="PTHR46337">
    <property type="entry name" value="RCC1-LIKE G EXCHANGING FACTOR-LIKE PROTEIN"/>
    <property type="match status" value="1"/>
</dbReference>
<dbReference type="Gene3D" id="2.130.10.30">
    <property type="entry name" value="Regulator of chromosome condensation 1/beta-lactamase-inhibitor protein II"/>
    <property type="match status" value="2"/>
</dbReference>
<feature type="repeat" description="RCC1" evidence="2">
    <location>
        <begin position="427"/>
        <end position="476"/>
    </location>
</feature>
<dbReference type="InterPro" id="IPR000408">
    <property type="entry name" value="Reg_chr_condens"/>
</dbReference>
<feature type="repeat" description="RCC1" evidence="2">
    <location>
        <begin position="143"/>
        <end position="206"/>
    </location>
</feature>
<feature type="repeat" description="RCC1" evidence="2">
    <location>
        <begin position="369"/>
        <end position="426"/>
    </location>
</feature>
<evidence type="ECO:0000313" key="4">
    <source>
        <dbReference type="EMBL" id="KAL3891492.1"/>
    </source>
</evidence>
<evidence type="ECO:0000259" key="3">
    <source>
        <dbReference type="Pfam" id="PF25390"/>
    </source>
</evidence>
<dbReference type="EMBL" id="JBJQND010000001">
    <property type="protein sequence ID" value="KAL3891492.1"/>
    <property type="molecule type" value="Genomic_DNA"/>
</dbReference>
<evidence type="ECO:0000256" key="1">
    <source>
        <dbReference type="ARBA" id="ARBA00022737"/>
    </source>
</evidence>
<accession>A0ABD3XZR9</accession>
<dbReference type="InterPro" id="IPR053035">
    <property type="entry name" value="Mitochondrial_GEF_domain"/>
</dbReference>
<dbReference type="InterPro" id="IPR009091">
    <property type="entry name" value="RCC1/BLIP-II"/>
</dbReference>